<gene>
    <name evidence="3" type="primary">spmB</name>
    <name evidence="3" type="ordered locus">TEPIRE1_1683</name>
</gene>
<proteinExistence type="predicted"/>
<reference evidence="4" key="1">
    <citation type="journal article" date="2013" name="Genome Announc.">
        <title>First genome sequence of a syntrophic acetate-oxidizing bacterium, Tepidanaerobacter acetatoxydans strain Re1.</title>
        <authorList>
            <person name="Manzoor S."/>
            <person name="Bongcam-Rudloff E."/>
            <person name="Schnurer A."/>
            <person name="Muller B."/>
        </authorList>
    </citation>
    <scope>NUCLEOTIDE SEQUENCE [LARGE SCALE GENOMIC DNA]</scope>
    <source>
        <strain evidence="4">Re1</strain>
    </source>
</reference>
<dbReference type="InterPro" id="IPR052549">
    <property type="entry name" value="SpmB"/>
</dbReference>
<keyword evidence="1" id="KW-1133">Transmembrane helix</keyword>
<feature type="transmembrane region" description="Helical" evidence="1">
    <location>
        <begin position="120"/>
        <end position="143"/>
    </location>
</feature>
<dbReference type="Proteomes" id="UP000010802">
    <property type="component" value="Chromosome"/>
</dbReference>
<keyword evidence="4" id="KW-1185">Reference proteome</keyword>
<evidence type="ECO:0000259" key="2">
    <source>
        <dbReference type="Pfam" id="PF07670"/>
    </source>
</evidence>
<dbReference type="KEGG" id="tae:TepiRe1_1683"/>
<evidence type="ECO:0000313" key="4">
    <source>
        <dbReference type="Proteomes" id="UP000010802"/>
    </source>
</evidence>
<evidence type="ECO:0000256" key="1">
    <source>
        <dbReference type="SAM" id="Phobius"/>
    </source>
</evidence>
<dbReference type="InterPro" id="IPR011642">
    <property type="entry name" value="Gate_dom"/>
</dbReference>
<dbReference type="AlphaFoldDB" id="F4LWA4"/>
<accession>F4LWA4</accession>
<dbReference type="PANTHER" id="PTHR35793:SF2">
    <property type="entry name" value="INNER MEMBRANE PROTEIN YJIG"/>
    <property type="match status" value="1"/>
</dbReference>
<dbReference type="RefSeq" id="WP_013778625.1">
    <property type="nucleotide sequence ID" value="NC_015519.1"/>
</dbReference>
<dbReference type="GO" id="GO:0005886">
    <property type="term" value="C:plasma membrane"/>
    <property type="evidence" value="ECO:0007669"/>
    <property type="project" value="TreeGrafter"/>
</dbReference>
<accession>L0S3L3</accession>
<keyword evidence="1" id="KW-0472">Membrane</keyword>
<keyword evidence="1" id="KW-0812">Transmembrane</keyword>
<feature type="domain" description="Nucleoside transporter/FeoB GTPase Gate" evidence="2">
    <location>
        <begin position="48"/>
        <end position="148"/>
    </location>
</feature>
<dbReference type="eggNOG" id="COG0700">
    <property type="taxonomic scope" value="Bacteria"/>
</dbReference>
<organism evidence="3 4">
    <name type="scientific">Tepidanaerobacter acetatoxydans (strain DSM 21804 / JCM 16047 / Re1)</name>
    <dbReference type="NCBI Taxonomy" id="1209989"/>
    <lineage>
        <taxon>Bacteria</taxon>
        <taxon>Bacillati</taxon>
        <taxon>Bacillota</taxon>
        <taxon>Clostridia</taxon>
        <taxon>Thermosediminibacterales</taxon>
        <taxon>Tepidanaerobacteraceae</taxon>
        <taxon>Tepidanaerobacter</taxon>
    </lineage>
</organism>
<dbReference type="Pfam" id="PF07670">
    <property type="entry name" value="Gate"/>
    <property type="match status" value="1"/>
</dbReference>
<sequence length="178" mass="19457">MTSEMLGESFSWFIPGLIFIVVLYGHIKGVRIFEVFIEGAQEGFIMAVKLIPYLIGIYVSVGIFRESGAVDILVKLLSPILKVIKAPTDALLLSIIRSLSGPAALSMTMEIFDTHGPDSFIGRLASTMLGSSDTTFYIIAVYFGSVGIRKTRYSVLLGLLADFASFVASVYIVRKVFL</sequence>
<dbReference type="EMBL" id="HF563609">
    <property type="protein sequence ID" value="CCP26463.2"/>
    <property type="molecule type" value="Genomic_DNA"/>
</dbReference>
<dbReference type="PANTHER" id="PTHR35793">
    <property type="entry name" value="INNER MEMBRANE PROTEIN YJIG"/>
    <property type="match status" value="1"/>
</dbReference>
<evidence type="ECO:0000313" key="3">
    <source>
        <dbReference type="EMBL" id="CCP26463.2"/>
    </source>
</evidence>
<feature type="transmembrane region" description="Helical" evidence="1">
    <location>
        <begin position="12"/>
        <end position="31"/>
    </location>
</feature>
<name>F4LWA4_TEPAE</name>
<dbReference type="STRING" id="1209989.TepRe1_1562"/>
<dbReference type="HOGENOM" id="CLU_127717_0_0_9"/>
<feature type="transmembrane region" description="Helical" evidence="1">
    <location>
        <begin position="155"/>
        <end position="173"/>
    </location>
</feature>
<dbReference type="KEGG" id="tep:TepRe1_1562"/>
<feature type="transmembrane region" description="Helical" evidence="1">
    <location>
        <begin position="43"/>
        <end position="64"/>
    </location>
</feature>
<protein>
    <submittedName>
        <fullName evidence="3">Spore maturation protein B</fullName>
    </submittedName>
</protein>